<evidence type="ECO:0000259" key="4">
    <source>
        <dbReference type="PROSITE" id="PS01124"/>
    </source>
</evidence>
<dbReference type="RefSeq" id="WP_249299356.1">
    <property type="nucleotide sequence ID" value="NZ_JACRSP010000001.1"/>
</dbReference>
<dbReference type="GO" id="GO:0003700">
    <property type="term" value="F:DNA-binding transcription factor activity"/>
    <property type="evidence" value="ECO:0007669"/>
    <property type="project" value="InterPro"/>
</dbReference>
<evidence type="ECO:0000313" key="6">
    <source>
        <dbReference type="Proteomes" id="UP000620366"/>
    </source>
</evidence>
<dbReference type="InterPro" id="IPR009057">
    <property type="entry name" value="Homeodomain-like_sf"/>
</dbReference>
<dbReference type="GO" id="GO:0043565">
    <property type="term" value="F:sequence-specific DNA binding"/>
    <property type="evidence" value="ECO:0007669"/>
    <property type="project" value="InterPro"/>
</dbReference>
<proteinExistence type="predicted"/>
<gene>
    <name evidence="5" type="ORF">H8695_02795</name>
</gene>
<dbReference type="EMBL" id="JACRSP010000001">
    <property type="protein sequence ID" value="MBC8535620.1"/>
    <property type="molecule type" value="Genomic_DNA"/>
</dbReference>
<dbReference type="PANTHER" id="PTHR43280:SF28">
    <property type="entry name" value="HTH-TYPE TRANSCRIPTIONAL ACTIVATOR RHAS"/>
    <property type="match status" value="1"/>
</dbReference>
<dbReference type="PROSITE" id="PS00041">
    <property type="entry name" value="HTH_ARAC_FAMILY_1"/>
    <property type="match status" value="1"/>
</dbReference>
<dbReference type="Gene3D" id="1.10.10.60">
    <property type="entry name" value="Homeodomain-like"/>
    <property type="match status" value="2"/>
</dbReference>
<reference evidence="5" key="1">
    <citation type="submission" date="2020-08" db="EMBL/GenBank/DDBJ databases">
        <title>Genome public.</title>
        <authorList>
            <person name="Liu C."/>
            <person name="Sun Q."/>
        </authorList>
    </citation>
    <scope>NUCLEOTIDE SEQUENCE</scope>
    <source>
        <strain evidence="5">BX7</strain>
    </source>
</reference>
<comment type="caution">
    <text evidence="5">The sequence shown here is derived from an EMBL/GenBank/DDBJ whole genome shotgun (WGS) entry which is preliminary data.</text>
</comment>
<dbReference type="Pfam" id="PF12833">
    <property type="entry name" value="HTH_18"/>
    <property type="match status" value="1"/>
</dbReference>
<dbReference type="AlphaFoldDB" id="A0A926DEM1"/>
<dbReference type="InterPro" id="IPR020449">
    <property type="entry name" value="Tscrpt_reg_AraC-type_HTH"/>
</dbReference>
<keyword evidence="6" id="KW-1185">Reference proteome</keyword>
<keyword evidence="1" id="KW-0805">Transcription regulation</keyword>
<name>A0A926DEM1_9FIRM</name>
<organism evidence="5 6">
    <name type="scientific">Feifania hominis</name>
    <dbReference type="NCBI Taxonomy" id="2763660"/>
    <lineage>
        <taxon>Bacteria</taxon>
        <taxon>Bacillati</taxon>
        <taxon>Bacillota</taxon>
        <taxon>Clostridia</taxon>
        <taxon>Eubacteriales</taxon>
        <taxon>Feifaniaceae</taxon>
        <taxon>Feifania</taxon>
    </lineage>
</organism>
<accession>A0A926DEM1</accession>
<dbReference type="InterPro" id="IPR018062">
    <property type="entry name" value="HTH_AraC-typ_CS"/>
</dbReference>
<sequence>MSRSECCRFFKHATGQTLFEYLLSYRIRKSIEALTHTDQSIAQIAAGTGFGSQSYFTDCFKRQLGITPLQFRQDNSVLRP</sequence>
<dbReference type="InterPro" id="IPR018060">
    <property type="entry name" value="HTH_AraC"/>
</dbReference>
<feature type="domain" description="HTH araC/xylS-type" evidence="4">
    <location>
        <begin position="1"/>
        <end position="74"/>
    </location>
</feature>
<evidence type="ECO:0000256" key="2">
    <source>
        <dbReference type="ARBA" id="ARBA00023125"/>
    </source>
</evidence>
<dbReference type="PRINTS" id="PR00032">
    <property type="entry name" value="HTHARAC"/>
</dbReference>
<dbReference type="SUPFAM" id="SSF46689">
    <property type="entry name" value="Homeodomain-like"/>
    <property type="match status" value="1"/>
</dbReference>
<protein>
    <submittedName>
        <fullName evidence="5">Helix-turn-helix transcriptional regulator</fullName>
    </submittedName>
</protein>
<dbReference type="PROSITE" id="PS01124">
    <property type="entry name" value="HTH_ARAC_FAMILY_2"/>
    <property type="match status" value="1"/>
</dbReference>
<evidence type="ECO:0000256" key="3">
    <source>
        <dbReference type="ARBA" id="ARBA00023163"/>
    </source>
</evidence>
<dbReference type="PANTHER" id="PTHR43280">
    <property type="entry name" value="ARAC-FAMILY TRANSCRIPTIONAL REGULATOR"/>
    <property type="match status" value="1"/>
</dbReference>
<dbReference type="Proteomes" id="UP000620366">
    <property type="component" value="Unassembled WGS sequence"/>
</dbReference>
<keyword evidence="3" id="KW-0804">Transcription</keyword>
<keyword evidence="2" id="KW-0238">DNA-binding</keyword>
<dbReference type="SMART" id="SM00342">
    <property type="entry name" value="HTH_ARAC"/>
    <property type="match status" value="1"/>
</dbReference>
<evidence type="ECO:0000256" key="1">
    <source>
        <dbReference type="ARBA" id="ARBA00023015"/>
    </source>
</evidence>
<evidence type="ECO:0000313" key="5">
    <source>
        <dbReference type="EMBL" id="MBC8535620.1"/>
    </source>
</evidence>